<name>A0A4R3KD36_9BACI</name>
<protein>
    <submittedName>
        <fullName evidence="1">Uncharacterized protein</fullName>
    </submittedName>
</protein>
<sequence length="49" mass="5820">MSTEVLEQLSQREEINFMKEYVVKFNGKEISLDDYLAVKEEEAILFFSK</sequence>
<accession>A0A4R3KD36</accession>
<reference evidence="1 2" key="1">
    <citation type="submission" date="2019-03" db="EMBL/GenBank/DDBJ databases">
        <title>Genomic Encyclopedia of Type Strains, Phase IV (KMG-IV): sequencing the most valuable type-strain genomes for metagenomic binning, comparative biology and taxonomic classification.</title>
        <authorList>
            <person name="Goeker M."/>
        </authorList>
    </citation>
    <scope>NUCLEOTIDE SEQUENCE [LARGE SCALE GENOMIC DNA]</scope>
    <source>
        <strain evidence="1 2">DSM 23802</strain>
    </source>
</reference>
<evidence type="ECO:0000313" key="2">
    <source>
        <dbReference type="Proteomes" id="UP000295788"/>
    </source>
</evidence>
<dbReference type="Proteomes" id="UP000295788">
    <property type="component" value="Unassembled WGS sequence"/>
</dbReference>
<dbReference type="AlphaFoldDB" id="A0A4R3KD36"/>
<gene>
    <name evidence="1" type="ORF">EDD72_11415</name>
</gene>
<dbReference type="EMBL" id="SMAB01000014">
    <property type="protein sequence ID" value="TCS81038.1"/>
    <property type="molecule type" value="Genomic_DNA"/>
</dbReference>
<evidence type="ECO:0000313" key="1">
    <source>
        <dbReference type="EMBL" id="TCS81038.1"/>
    </source>
</evidence>
<comment type="caution">
    <text evidence="1">The sequence shown here is derived from an EMBL/GenBank/DDBJ whole genome shotgun (WGS) entry which is preliminary data.</text>
</comment>
<organism evidence="1 2">
    <name type="scientific">Tepidibacillus fermentans</name>
    <dbReference type="NCBI Taxonomy" id="1281767"/>
    <lineage>
        <taxon>Bacteria</taxon>
        <taxon>Bacillati</taxon>
        <taxon>Bacillota</taxon>
        <taxon>Bacilli</taxon>
        <taxon>Bacillales</taxon>
        <taxon>Bacillaceae</taxon>
        <taxon>Tepidibacillus</taxon>
    </lineage>
</organism>
<keyword evidence="2" id="KW-1185">Reference proteome</keyword>
<dbReference type="RefSeq" id="WP_165895028.1">
    <property type="nucleotide sequence ID" value="NZ_SMAB01000014.1"/>
</dbReference>
<proteinExistence type="predicted"/>